<keyword evidence="3" id="KW-0732">Signal</keyword>
<feature type="compositionally biased region" description="Polar residues" evidence="1">
    <location>
        <begin position="231"/>
        <end position="242"/>
    </location>
</feature>
<keyword evidence="2" id="KW-1133">Transmembrane helix</keyword>
<dbReference type="EMBL" id="CAIX01000022">
    <property type="protein sequence ID" value="CCI41635.1"/>
    <property type="molecule type" value="Genomic_DNA"/>
</dbReference>
<accession>A0A024G5N9</accession>
<evidence type="ECO:0000256" key="2">
    <source>
        <dbReference type="SAM" id="Phobius"/>
    </source>
</evidence>
<reference evidence="4 5" key="1">
    <citation type="submission" date="2012-05" db="EMBL/GenBank/DDBJ databases">
        <title>Recombination and specialization in a pathogen metapopulation.</title>
        <authorList>
            <person name="Gardiner A."/>
            <person name="Kemen E."/>
            <person name="Schultz-Larsen T."/>
            <person name="MacLean D."/>
            <person name="Van Oosterhout C."/>
            <person name="Jones J.D.G."/>
        </authorList>
    </citation>
    <scope>NUCLEOTIDE SEQUENCE [LARGE SCALE GENOMIC DNA]</scope>
    <source>
        <strain evidence="4 5">Ac Nc2</strain>
    </source>
</reference>
<evidence type="ECO:0000256" key="1">
    <source>
        <dbReference type="SAM" id="MobiDB-lite"/>
    </source>
</evidence>
<comment type="caution">
    <text evidence="4">The sequence shown here is derived from an EMBL/GenBank/DDBJ whole genome shotgun (WGS) entry which is preliminary data.</text>
</comment>
<dbReference type="InParanoid" id="A0A024G5N9"/>
<evidence type="ECO:0000256" key="3">
    <source>
        <dbReference type="SAM" id="SignalP"/>
    </source>
</evidence>
<keyword evidence="2" id="KW-0812">Transmembrane</keyword>
<feature type="transmembrane region" description="Helical" evidence="2">
    <location>
        <begin position="70"/>
        <end position="93"/>
    </location>
</feature>
<keyword evidence="2" id="KW-0472">Membrane</keyword>
<proteinExistence type="predicted"/>
<name>A0A024G5N9_9STRA</name>
<dbReference type="Proteomes" id="UP000053237">
    <property type="component" value="Unassembled WGS sequence"/>
</dbReference>
<feature type="signal peptide" evidence="3">
    <location>
        <begin position="1"/>
        <end position="33"/>
    </location>
</feature>
<feature type="chain" id="PRO_5001532243" description="SUEL-type lectin domain-containing protein" evidence="3">
    <location>
        <begin position="34"/>
        <end position="242"/>
    </location>
</feature>
<gene>
    <name evidence="4" type="ORF">BN9_024190</name>
</gene>
<feature type="region of interest" description="Disordered" evidence="1">
    <location>
        <begin position="216"/>
        <end position="242"/>
    </location>
</feature>
<evidence type="ECO:0008006" key="6">
    <source>
        <dbReference type="Google" id="ProtNLM"/>
    </source>
</evidence>
<sequence>MRQIRHFTRVASIQTLLFFKSFLLCVILPQTRSEMSAITGDTEPLWRTLDPPATTLENYPIENQEQTSGLGAVSIVSIVAGSIGCICVLVAILRYAMMERGRRARTYDDEAILEASEIRLTCELSSKYQHRDPMSTITSYSRNGTTLLPKGCGDVFEKKNGSVACEKIFVYENAIPIMRESSITSNRSTSLLPNRYTSEGSIIIEERTPQVLPIQLMRPTRPPPLPPGSSDKISIQSNPSSG</sequence>
<organism evidence="4 5">
    <name type="scientific">Albugo candida</name>
    <dbReference type="NCBI Taxonomy" id="65357"/>
    <lineage>
        <taxon>Eukaryota</taxon>
        <taxon>Sar</taxon>
        <taxon>Stramenopiles</taxon>
        <taxon>Oomycota</taxon>
        <taxon>Peronosporomycetes</taxon>
        <taxon>Albuginales</taxon>
        <taxon>Albuginaceae</taxon>
        <taxon>Albugo</taxon>
    </lineage>
</organism>
<keyword evidence="5" id="KW-1185">Reference proteome</keyword>
<protein>
    <recommendedName>
        <fullName evidence="6">SUEL-type lectin domain-containing protein</fullName>
    </recommendedName>
</protein>
<dbReference type="AlphaFoldDB" id="A0A024G5N9"/>
<evidence type="ECO:0000313" key="5">
    <source>
        <dbReference type="Proteomes" id="UP000053237"/>
    </source>
</evidence>
<evidence type="ECO:0000313" key="4">
    <source>
        <dbReference type="EMBL" id="CCI41635.1"/>
    </source>
</evidence>